<dbReference type="InterPro" id="IPR032854">
    <property type="entry name" value="ALKBH3"/>
</dbReference>
<dbReference type="PANTHER" id="PTHR31212">
    <property type="entry name" value="ALPHA-KETOGLUTARATE-DEPENDENT DIOXYGENASE ALKB HOMOLOG 3"/>
    <property type="match status" value="1"/>
</dbReference>
<evidence type="ECO:0000259" key="2">
    <source>
        <dbReference type="PROSITE" id="PS51471"/>
    </source>
</evidence>
<dbReference type="EMBL" id="KI894009">
    <property type="protein sequence ID" value="OCF50995.1"/>
    <property type="molecule type" value="Genomic_DNA"/>
</dbReference>
<feature type="compositionally biased region" description="Low complexity" evidence="1">
    <location>
        <begin position="459"/>
        <end position="470"/>
    </location>
</feature>
<dbReference type="Pfam" id="PF13532">
    <property type="entry name" value="2OG-FeII_Oxy_2"/>
    <property type="match status" value="1"/>
</dbReference>
<dbReference type="InterPro" id="IPR037151">
    <property type="entry name" value="AlkB-like_sf"/>
</dbReference>
<dbReference type="GO" id="GO:0051213">
    <property type="term" value="F:dioxygenase activity"/>
    <property type="evidence" value="ECO:0007669"/>
    <property type="project" value="InterPro"/>
</dbReference>
<gene>
    <name evidence="3" type="ORF">I206_03058</name>
</gene>
<evidence type="ECO:0000256" key="1">
    <source>
        <dbReference type="SAM" id="MobiDB-lite"/>
    </source>
</evidence>
<feature type="domain" description="Fe2OG dioxygenase" evidence="2">
    <location>
        <begin position="280"/>
        <end position="409"/>
    </location>
</feature>
<dbReference type="PANTHER" id="PTHR31212:SF4">
    <property type="entry name" value="ALPHA-KETOGLUTARATE-DEPENDENT DIOXYGENASE ALKB HOMOLOG 3"/>
    <property type="match status" value="1"/>
</dbReference>
<dbReference type="InterPro" id="IPR027450">
    <property type="entry name" value="AlkB-like"/>
</dbReference>
<accession>A0A1B9I641</accession>
<reference evidence="3" key="1">
    <citation type="submission" date="2013-07" db="EMBL/GenBank/DDBJ databases">
        <title>The Genome Sequence of Cryptococcus pinus CBS10737.</title>
        <authorList>
            <consortium name="The Broad Institute Genome Sequencing Platform"/>
            <person name="Cuomo C."/>
            <person name="Litvintseva A."/>
            <person name="Chen Y."/>
            <person name="Heitman J."/>
            <person name="Sun S."/>
            <person name="Springer D."/>
            <person name="Dromer F."/>
            <person name="Young S.K."/>
            <person name="Zeng Q."/>
            <person name="Gargeya S."/>
            <person name="Fitzgerald M."/>
            <person name="Abouelleil A."/>
            <person name="Alvarado L."/>
            <person name="Berlin A.M."/>
            <person name="Chapman S.B."/>
            <person name="Dewar J."/>
            <person name="Goldberg J."/>
            <person name="Griggs A."/>
            <person name="Gujja S."/>
            <person name="Hansen M."/>
            <person name="Howarth C."/>
            <person name="Imamovic A."/>
            <person name="Larimer J."/>
            <person name="McCowan C."/>
            <person name="Murphy C."/>
            <person name="Pearson M."/>
            <person name="Priest M."/>
            <person name="Roberts A."/>
            <person name="Saif S."/>
            <person name="Shea T."/>
            <person name="Sykes S."/>
            <person name="Wortman J."/>
            <person name="Nusbaum C."/>
            <person name="Birren B."/>
        </authorList>
    </citation>
    <scope>NUCLEOTIDE SEQUENCE [LARGE SCALE GENOMIC DNA]</scope>
    <source>
        <strain evidence="3">CBS 10737</strain>
    </source>
</reference>
<name>A0A1B9I641_9TREE</name>
<evidence type="ECO:0000313" key="3">
    <source>
        <dbReference type="EMBL" id="OCF50995.1"/>
    </source>
</evidence>
<dbReference type="SUPFAM" id="SSF51197">
    <property type="entry name" value="Clavaminate synthase-like"/>
    <property type="match status" value="1"/>
</dbReference>
<dbReference type="GO" id="GO:0006307">
    <property type="term" value="P:DNA alkylation repair"/>
    <property type="evidence" value="ECO:0007669"/>
    <property type="project" value="InterPro"/>
</dbReference>
<feature type="region of interest" description="Disordered" evidence="1">
    <location>
        <begin position="447"/>
        <end position="470"/>
    </location>
</feature>
<dbReference type="InterPro" id="IPR005123">
    <property type="entry name" value="Oxoglu/Fe-dep_dioxygenase_dom"/>
</dbReference>
<protein>
    <recommendedName>
        <fullName evidence="2">Fe2OG dioxygenase domain-containing protein</fullName>
    </recommendedName>
</protein>
<proteinExistence type="predicted"/>
<reference evidence="3" key="2">
    <citation type="submission" date="2016-07" db="EMBL/GenBank/DDBJ databases">
        <title>Evolution of pathogenesis and genome organization in the Tremellales.</title>
        <authorList>
            <person name="Cuomo C."/>
            <person name="Litvintseva A."/>
            <person name="Heitman J."/>
            <person name="Chen Y."/>
            <person name="Sun S."/>
            <person name="Springer D."/>
            <person name="Dromer F."/>
            <person name="Young S."/>
            <person name="Zeng Q."/>
            <person name="Chapman S."/>
            <person name="Gujja S."/>
            <person name="Saif S."/>
            <person name="Birren B."/>
        </authorList>
    </citation>
    <scope>NUCLEOTIDE SEQUENCE</scope>
    <source>
        <strain evidence="3">CBS 10737</strain>
    </source>
</reference>
<dbReference type="OrthoDB" id="545910at2759"/>
<dbReference type="Gene3D" id="2.60.120.590">
    <property type="entry name" value="Alpha-ketoglutarate-dependent dioxygenase AlkB-like"/>
    <property type="match status" value="1"/>
</dbReference>
<dbReference type="STRING" id="1296096.A0A1B9I641"/>
<dbReference type="PROSITE" id="PS51471">
    <property type="entry name" value="FE2OG_OXY"/>
    <property type="match status" value="1"/>
</dbReference>
<dbReference type="AlphaFoldDB" id="A0A1B9I641"/>
<sequence>MDGAGSKDDEEDTDTKLALLSSLLEPISIPFEQLLETLNEFDGDVAKAAEALLIPKVRNAGKRKAGASLSSWLKKPKTEISGTSKSEVIDFNETDEEPFKSLKREYEVVESQVGEKIDNPSKISLPVTNVDLLSILRGPSNTTLPKVKTGPQPPITLATQKSIDAHGLPITLLESPLPPSLASALYLELMEESENWYHNEFYLAGKAVKSPHTVQMYKYPNPKSNAWKEGVKYWYSGTSMNNIADYPPLLRKAADLIEKSVNESLNKRKRFELEWAGDWKANCCGTNRYDGAKSSVGWHADQLTYLGPYTTIASLSLGTPRAFRLRETNTVDSNFASSTKPIRTYELNLGHNSLCLMNGGCQERFKHTVPPQKALDLYRPSFDKAETPIPLCDQKTYTSRINITFRWLSSMNADFHPEPTIGPYGPREGTPLCKCGIPTLLRADQKAKARTRLLPPSPQKSSSTSADSAGAGLCKEKGDDFVIDDMLYFWQCQSPAKTGDMKGCGFFKILDMKKEGRGPCLKDRQE</sequence>
<organism evidence="3">
    <name type="scientific">Kwoniella pini CBS 10737</name>
    <dbReference type="NCBI Taxonomy" id="1296096"/>
    <lineage>
        <taxon>Eukaryota</taxon>
        <taxon>Fungi</taxon>
        <taxon>Dikarya</taxon>
        <taxon>Basidiomycota</taxon>
        <taxon>Agaricomycotina</taxon>
        <taxon>Tremellomycetes</taxon>
        <taxon>Tremellales</taxon>
        <taxon>Cryptococcaceae</taxon>
        <taxon>Kwoniella</taxon>
    </lineage>
</organism>